<dbReference type="Pfam" id="PF03863">
    <property type="entry name" value="Phage_mat-A"/>
    <property type="match status" value="1"/>
</dbReference>
<keyword evidence="1" id="KW-1160">Virus entry into host cell</keyword>
<evidence type="ECO:0000256" key="1">
    <source>
        <dbReference type="ARBA" id="ARBA00023104"/>
    </source>
</evidence>
<reference evidence="3" key="1">
    <citation type="journal article" date="2016" name="Nature">
        <title>Redefining the invertebrate RNA virosphere.</title>
        <authorList>
            <person name="Shi M."/>
            <person name="Lin X.D."/>
            <person name="Tian J.H."/>
            <person name="Chen L.J."/>
            <person name="Chen X."/>
            <person name="Li C.X."/>
            <person name="Qin X.C."/>
            <person name="Li J."/>
            <person name="Cao J.P."/>
            <person name="Eden J.S."/>
            <person name="Buchmann J."/>
            <person name="Wang W."/>
            <person name="Xu J."/>
            <person name="Holmes E.C."/>
            <person name="Zhang Y.Z."/>
        </authorList>
    </citation>
    <scope>NUCLEOTIDE SEQUENCE</scope>
    <source>
        <strain evidence="3">HOU143495</strain>
    </source>
</reference>
<dbReference type="GO" id="GO:0039666">
    <property type="term" value="P:virion attachment to host cell pilus"/>
    <property type="evidence" value="ECO:0007669"/>
    <property type="project" value="UniProtKB-KW"/>
</dbReference>
<keyword evidence="1" id="KW-1161">Viral attachment to host cell</keyword>
<accession>A0A1L3KIF1</accession>
<keyword evidence="1" id="KW-0945">Host-virus interaction</keyword>
<evidence type="ECO:0008006" key="4">
    <source>
        <dbReference type="Google" id="ProtNLM"/>
    </source>
</evidence>
<keyword evidence="1" id="KW-0946">Virion</keyword>
<sequence length="415" mass="46931">MGKPLLIETRGPVARTNEVYETSYPGGIGYDTDWYSGRYPVALHRREAYEFSDGIRPTDYFTSRSSSCLREEYKYLFDYGSYFSRLRRISFDVQNLASNIYGSFPFSVSSWNSDTFTHRLDWNRIPVQKARNRLLSKIGDSGIDIGTMIAELGETVSYVSELAIDLVQFGMAIKSGRFNQAVRKLGVSKRRWQQFSKRPDASIASRWLEFNFAIVPLVSDIADVAALYDDPNKVLGAVHLKRTANQYFKESSEDSIFYYGAFRNGVKTKYWGKVRASCTYTVYDAELVAAQAMGLVNAPSALYNIVPFSWLLDYAVSIGDWLALLTATSGFQFAHGYESVKLYQTHDLNVVGRDLPPGNTSRVYEKTTLMGQVLYTAYQRKIIYSFPTPTVQFVLPDISLKQASYVAALISILTN</sequence>
<dbReference type="InterPro" id="IPR005563">
    <property type="entry name" value="A_protein"/>
</dbReference>
<protein>
    <recommendedName>
        <fullName evidence="4">Maturation</fullName>
    </recommendedName>
</protein>
<name>A0A1L3KIF1_9VIRU</name>
<evidence type="ECO:0000256" key="2">
    <source>
        <dbReference type="ARBA" id="ARBA00035110"/>
    </source>
</evidence>
<dbReference type="EMBL" id="KX883532">
    <property type="protein sequence ID" value="APG77134.1"/>
    <property type="molecule type" value="Genomic_RNA"/>
</dbReference>
<keyword evidence="1" id="KW-1175">Viral attachment to host cell pilus</keyword>
<proteinExistence type="inferred from homology"/>
<comment type="similarity">
    <text evidence="2">Belongs to the Leviviricetes maturation protein family.</text>
</comment>
<organism evidence="3">
    <name type="scientific">Beihai levi-like virus 26</name>
    <dbReference type="NCBI Taxonomy" id="1922412"/>
    <lineage>
        <taxon>Viruses</taxon>
        <taxon>Riboviria</taxon>
    </lineage>
</organism>
<evidence type="ECO:0000313" key="3">
    <source>
        <dbReference type="EMBL" id="APG77134.1"/>
    </source>
</evidence>